<dbReference type="Proteomes" id="UP000789396">
    <property type="component" value="Unassembled WGS sequence"/>
</dbReference>
<accession>A0A9N8WFN1</accession>
<reference evidence="1" key="1">
    <citation type="submission" date="2021-06" db="EMBL/GenBank/DDBJ databases">
        <authorList>
            <person name="Kallberg Y."/>
            <person name="Tangrot J."/>
            <person name="Rosling A."/>
        </authorList>
    </citation>
    <scope>NUCLEOTIDE SEQUENCE</scope>
    <source>
        <strain evidence="1">IN212</strain>
    </source>
</reference>
<proteinExistence type="predicted"/>
<organism evidence="1 2">
    <name type="scientific">Racocetra fulgida</name>
    <dbReference type="NCBI Taxonomy" id="60492"/>
    <lineage>
        <taxon>Eukaryota</taxon>
        <taxon>Fungi</taxon>
        <taxon>Fungi incertae sedis</taxon>
        <taxon>Mucoromycota</taxon>
        <taxon>Glomeromycotina</taxon>
        <taxon>Glomeromycetes</taxon>
        <taxon>Diversisporales</taxon>
        <taxon>Gigasporaceae</taxon>
        <taxon>Racocetra</taxon>
    </lineage>
</organism>
<dbReference type="AlphaFoldDB" id="A0A9N8WFN1"/>
<gene>
    <name evidence="1" type="ORF">RFULGI_LOCUS1717</name>
</gene>
<dbReference type="OrthoDB" id="10376268at2759"/>
<evidence type="ECO:0000313" key="1">
    <source>
        <dbReference type="EMBL" id="CAG8485058.1"/>
    </source>
</evidence>
<evidence type="ECO:0000313" key="2">
    <source>
        <dbReference type="Proteomes" id="UP000789396"/>
    </source>
</evidence>
<name>A0A9N8WFN1_9GLOM</name>
<protein>
    <submittedName>
        <fullName evidence="1">6687_t:CDS:1</fullName>
    </submittedName>
</protein>
<dbReference type="EMBL" id="CAJVPZ010001128">
    <property type="protein sequence ID" value="CAG8485058.1"/>
    <property type="molecule type" value="Genomic_DNA"/>
</dbReference>
<keyword evidence="2" id="KW-1185">Reference proteome</keyword>
<sequence length="163" mass="18072">MPTEVAKFCSPNCENQIFANFGGTPNIKSCATAAKVCPKNNIQNPKYDLYNDPKNLKKAPREFKSAPKITPNLIPYLLNNFIEGINKIGHGANVIHKHAEENVSKEKPNKINQRYDDENFALLLKADGNKGLTAFIVSSLVILKSLLSIDIIGEDINVNNHLK</sequence>
<comment type="caution">
    <text evidence="1">The sequence shown here is derived from an EMBL/GenBank/DDBJ whole genome shotgun (WGS) entry which is preliminary data.</text>
</comment>